<dbReference type="EMBL" id="SHKL01000001">
    <property type="protein sequence ID" value="RZT83712.1"/>
    <property type="molecule type" value="Genomic_DNA"/>
</dbReference>
<evidence type="ECO:0000313" key="5">
    <source>
        <dbReference type="Proteomes" id="UP000291591"/>
    </source>
</evidence>
<dbReference type="PANTHER" id="PTHR43784">
    <property type="entry name" value="GDSL-LIKE LIPASE/ACYLHYDROLASE, PUTATIVE (AFU_ORTHOLOGUE AFUA_2G00820)-RELATED"/>
    <property type="match status" value="1"/>
</dbReference>
<dbReference type="SUPFAM" id="SSF52266">
    <property type="entry name" value="SGNH hydrolase"/>
    <property type="match status" value="1"/>
</dbReference>
<feature type="chain" id="PRO_5038623094" evidence="2">
    <location>
        <begin position="28"/>
        <end position="430"/>
    </location>
</feature>
<feature type="signal peptide" evidence="2">
    <location>
        <begin position="1"/>
        <end position="27"/>
    </location>
</feature>
<sequence>MIGTSGGRTRVLGGLAVLATLAMAALAGGCARAQSIATAATSCGASWVTGWHASEQSVPGDQLAGRTLRMQARPQTDGTQVRLRLSNRYGDGPLVIAAMTVARGGSGPSATDVVPLRVAGLAGVTILAGQDVLTDPVPVAVTAGVPLAVSLFLVEVPTRISSHPVALQSAYLSKHGDATTSPTGAGFDTTLQSWPVLAGIDVLAGRPAASVVLIGDSLVDGVGSTPDGQDRLTDALAARLRGAGGDRTMTVLNAGLSRNQLLDDDPNDGGDSPQTRFDADVGGEPATRDVLLQAGTNDIEAGASASEIVDGLARFADTVRASGRRVFLVTIPPSTLSVRGTPLGAAVRDEVNDWVRTRGATRADGVVDFAAALADPADPRRLRPAFDSGDGLHPSPAGYRALADAIPVQALSGSPCLARDGATPVVAEGR</sequence>
<dbReference type="AlphaFoldDB" id="A0A4Q7UPR3"/>
<dbReference type="Gene3D" id="3.40.50.1110">
    <property type="entry name" value="SGNH hydrolase"/>
    <property type="match status" value="1"/>
</dbReference>
<dbReference type="RefSeq" id="WP_130288428.1">
    <property type="nucleotide sequence ID" value="NZ_SHKL01000001.1"/>
</dbReference>
<evidence type="ECO:0000256" key="1">
    <source>
        <dbReference type="SAM" id="MobiDB-lite"/>
    </source>
</evidence>
<feature type="region of interest" description="Disordered" evidence="1">
    <location>
        <begin position="258"/>
        <end position="282"/>
    </location>
</feature>
<keyword evidence="2" id="KW-0732">Signal</keyword>
<dbReference type="Pfam" id="PF13472">
    <property type="entry name" value="Lipase_GDSL_2"/>
    <property type="match status" value="1"/>
</dbReference>
<evidence type="ECO:0000313" key="4">
    <source>
        <dbReference type="EMBL" id="RZT83712.1"/>
    </source>
</evidence>
<evidence type="ECO:0000256" key="2">
    <source>
        <dbReference type="SAM" id="SignalP"/>
    </source>
</evidence>
<proteinExistence type="predicted"/>
<dbReference type="InterPro" id="IPR013830">
    <property type="entry name" value="SGNH_hydro"/>
</dbReference>
<comment type="caution">
    <text evidence="4">The sequence shown here is derived from an EMBL/GenBank/DDBJ whole genome shotgun (WGS) entry which is preliminary data.</text>
</comment>
<dbReference type="PANTHER" id="PTHR43784:SF2">
    <property type="entry name" value="GDSL-LIKE LIPASE_ACYLHYDROLASE, PUTATIVE (AFU_ORTHOLOGUE AFUA_2G00820)-RELATED"/>
    <property type="match status" value="1"/>
</dbReference>
<evidence type="ECO:0000259" key="3">
    <source>
        <dbReference type="Pfam" id="PF13472"/>
    </source>
</evidence>
<organism evidence="4 5">
    <name type="scientific">Pseudonocardia sediminis</name>
    <dbReference type="NCBI Taxonomy" id="1397368"/>
    <lineage>
        <taxon>Bacteria</taxon>
        <taxon>Bacillati</taxon>
        <taxon>Actinomycetota</taxon>
        <taxon>Actinomycetes</taxon>
        <taxon>Pseudonocardiales</taxon>
        <taxon>Pseudonocardiaceae</taxon>
        <taxon>Pseudonocardia</taxon>
    </lineage>
</organism>
<dbReference type="Proteomes" id="UP000291591">
    <property type="component" value="Unassembled WGS sequence"/>
</dbReference>
<dbReference type="InterPro" id="IPR053140">
    <property type="entry name" value="GDSL_Rv0518-like"/>
</dbReference>
<feature type="domain" description="SGNH hydrolase-type esterase" evidence="3">
    <location>
        <begin position="213"/>
        <end position="401"/>
    </location>
</feature>
<dbReference type="InterPro" id="IPR036514">
    <property type="entry name" value="SGNH_hydro_sf"/>
</dbReference>
<keyword evidence="5" id="KW-1185">Reference proteome</keyword>
<accession>A0A4Q7UPR3</accession>
<name>A0A4Q7UPR3_PSEST</name>
<protein>
    <submittedName>
        <fullName evidence="4">Lysophospholipase L1-like esterase</fullName>
    </submittedName>
</protein>
<dbReference type="OrthoDB" id="1828825at2"/>
<gene>
    <name evidence="4" type="ORF">EV383_0527</name>
</gene>
<reference evidence="4 5" key="1">
    <citation type="submission" date="2019-02" db="EMBL/GenBank/DDBJ databases">
        <title>Sequencing the genomes of 1000 actinobacteria strains.</title>
        <authorList>
            <person name="Klenk H.-P."/>
        </authorList>
    </citation>
    <scope>NUCLEOTIDE SEQUENCE [LARGE SCALE GENOMIC DNA]</scope>
    <source>
        <strain evidence="4 5">DSM 45779</strain>
    </source>
</reference>